<sequence length="258" mass="29556">MYPRFANARRDEMFTFDQLGFLMPPSDWKKKGLIRRTIVLDAANLLWAAKDATKGDKLDALSLLVIYRYFLVNDFNVRAFVGEKYTLANVVKNVACFAELAGLDVFDELPSTTYDDHALLQYCEEVDGIIVSKDKYESEIDGSSDRIGLIARSQRLIPNFHALPPNVHNTTSTDGHRVTNFKFDFETFKSDKFFASPQDVRYEIIKEQYEIFSDLDRKHIVETIDKMLDNPTSAVAMTRSREVGGEQMVLEALPDDDW</sequence>
<dbReference type="WBParaSite" id="MBELARI_LOCUS708">
    <property type="protein sequence ID" value="MBELARI_LOCUS708"/>
    <property type="gene ID" value="MBELARI_LOCUS708"/>
</dbReference>
<dbReference type="Pfam" id="PF11977">
    <property type="entry name" value="RNase_Zc3h12a"/>
    <property type="match status" value="1"/>
</dbReference>
<dbReference type="WBParaSite" id="MBELARI_LOCUS15880">
    <property type="protein sequence ID" value="MBELARI_LOCUS15880"/>
    <property type="gene ID" value="MBELARI_LOCUS15880"/>
</dbReference>
<accession>A0AAF3EQC7</accession>
<evidence type="ECO:0000313" key="3">
    <source>
        <dbReference type="WBParaSite" id="MBELARI_LOCUS15880"/>
    </source>
</evidence>
<feature type="domain" description="RNase NYN" evidence="1">
    <location>
        <begin position="35"/>
        <end position="160"/>
    </location>
</feature>
<evidence type="ECO:0000313" key="4">
    <source>
        <dbReference type="WBParaSite" id="MBELARI_LOCUS708"/>
    </source>
</evidence>
<proteinExistence type="predicted"/>
<dbReference type="Proteomes" id="UP000887575">
    <property type="component" value="Unassembled WGS sequence"/>
</dbReference>
<name>A0AAF3EQC7_9BILA</name>
<dbReference type="AlphaFoldDB" id="A0AAF3EQC7"/>
<dbReference type="Gene3D" id="3.40.50.11980">
    <property type="match status" value="1"/>
</dbReference>
<reference evidence="3 4" key="1">
    <citation type="submission" date="2024-02" db="UniProtKB">
        <authorList>
            <consortium name="WormBaseParasite"/>
        </authorList>
    </citation>
    <scope>IDENTIFICATION</scope>
</reference>
<organism evidence="2 3">
    <name type="scientific">Mesorhabditis belari</name>
    <dbReference type="NCBI Taxonomy" id="2138241"/>
    <lineage>
        <taxon>Eukaryota</taxon>
        <taxon>Metazoa</taxon>
        <taxon>Ecdysozoa</taxon>
        <taxon>Nematoda</taxon>
        <taxon>Chromadorea</taxon>
        <taxon>Rhabditida</taxon>
        <taxon>Rhabditina</taxon>
        <taxon>Rhabditomorpha</taxon>
        <taxon>Rhabditoidea</taxon>
        <taxon>Rhabditidae</taxon>
        <taxon>Mesorhabditinae</taxon>
        <taxon>Mesorhabditis</taxon>
    </lineage>
</organism>
<dbReference type="InterPro" id="IPR021869">
    <property type="entry name" value="RNase_Zc3h12_NYN"/>
</dbReference>
<evidence type="ECO:0000313" key="2">
    <source>
        <dbReference type="Proteomes" id="UP000887575"/>
    </source>
</evidence>
<evidence type="ECO:0000259" key="1">
    <source>
        <dbReference type="Pfam" id="PF11977"/>
    </source>
</evidence>
<keyword evidence="2" id="KW-1185">Reference proteome</keyword>
<protein>
    <submittedName>
        <fullName evidence="3 4">RNase NYN domain-containing protein</fullName>
    </submittedName>
</protein>